<accession>A0A8C1YPA5</accession>
<dbReference type="GO" id="GO:0005096">
    <property type="term" value="F:GTPase activator activity"/>
    <property type="evidence" value="ECO:0007669"/>
    <property type="project" value="UniProtKB-KW"/>
</dbReference>
<evidence type="ECO:0000256" key="7">
    <source>
        <dbReference type="ARBA" id="ARBA00042921"/>
    </source>
</evidence>
<evidence type="ECO:0000259" key="11">
    <source>
        <dbReference type="PROSITE" id="PS50238"/>
    </source>
</evidence>
<evidence type="ECO:0000256" key="4">
    <source>
        <dbReference type="ARBA" id="ARBA00022833"/>
    </source>
</evidence>
<dbReference type="SUPFAM" id="SSF48350">
    <property type="entry name" value="GTPase activation domain, GAP"/>
    <property type="match status" value="1"/>
</dbReference>
<keyword evidence="4" id="KW-0862">Zinc</keyword>
<feature type="region of interest" description="Disordered" evidence="9">
    <location>
        <begin position="1128"/>
        <end position="1148"/>
    </location>
</feature>
<dbReference type="InterPro" id="IPR002219">
    <property type="entry name" value="PKC_DAG/PE"/>
</dbReference>
<dbReference type="Gene3D" id="1.20.1270.60">
    <property type="entry name" value="Arfaptin homology (AH) domain/BAR domain"/>
    <property type="match status" value="1"/>
</dbReference>
<dbReference type="PROSITE" id="PS50238">
    <property type="entry name" value="RHOGAP"/>
    <property type="match status" value="1"/>
</dbReference>
<dbReference type="GO" id="GO:0008270">
    <property type="term" value="F:zinc ion binding"/>
    <property type="evidence" value="ECO:0007669"/>
    <property type="project" value="UniProtKB-KW"/>
</dbReference>
<sequence length="1206" mass="135322">MLQQSSGGLNKRSLGMARLPNSHFFTLSSGSGPWGLGRSAKSGSLSSVSSGSDSMDMAGADPDYIMQLVNDVRRFADVLLHLKEAFNAKGKSETAQDCICNKYNHVISKKMYLNIFISNIFSLSCLIFTGVNFKEVNEDNKQTLFSEIYTSIDTLAFTFGNVVSDFLMGDVENGSASGLPQACRSRPLPLTLTDVFGCVSVIFAGPSPPARVEEMDGALLRSDSGVESALLYAKAWSKYTKELLAWVDKRLNMDIECAKSYAKMAESAKVLASQQEHMPFRDIYISAFKNDIEYSQLIMQTTAALQANKFMQPLQARKNELDKLRKEVKEQWQREQKKMHEADSALKKARLLQAQRQEEYEKARCSTSRVEEEQIGTAGGKLLEKRRKLEEEALQKAEEAQEHYKHCITDVGVKRVDLANTKSEILTQIRELVFQCDLTLKAVTVNWFQMQQAQVVSLPVNFQSLCENAKLYEPGLCYTEFVKSLPSDSTRVESFSFDISGTQNTGIHGPFRVWRSSSQGGGMCSDSESAGGSSESRSMDSPTASPGDFKRRLPRTPSTGTMSSADDLDEREPPSPSDNGLSEMITEAASSPGPFRNTQMSKAAQTHKLRKLRAPSKCRECESLVVFHGAECEECSLACHKKCLETLAIQCGHKKLQGKLHLFAIDFAQAAKNSPDGIPFIIKKCTSEIENRALNIKGIYRVNGAKSRVEKLCQAFENGKDLVELSDLYPHDISNVLKLYLRQLPEPLILFRYYNDFIGLAKESQSIIVDEVEASRGRPTADSPQISVELNRVLFKIKDLLRQLPSAHYKTLQFLIQHLHRVTERADENKMTASNLGIIFGPTLIKPRQADAEVSLSSLVDYPYQALIVELLIRHYEMIFDTPLSPLPPSSPVAESSPLPIKSRFTPQEKEQQLSRHSKSLVDIKEVRLFVDVNDDNSDRVDINKLLSSSVPEMRNSPGLSRRNHVTRVQLRPPRPKLTSRPISMPAERLLNLAKVDECNVKNAVEQDDNHSRDPIIEEVSEEEKPKSRAGNHYRKSYIDTQMLRRTWDKQYKHHDINPKTVVTVADSGTNDASIHTTPLTSSSFSVHTKTPNTVLSNRPYTIAVRPGRTLRREGNVSEYCPVPTVFRPPRTLQPPPGTFYKPPGSRSKSLTEVEFKTIRATANRFGVEVSVDDPEELGQNETKPVYQRLRSRRMQDLEHREAHFV</sequence>
<feature type="domain" description="Rho-GAP" evidence="11">
    <location>
        <begin position="665"/>
        <end position="880"/>
    </location>
</feature>
<keyword evidence="1" id="KW-0343">GTPase activation</keyword>
<evidence type="ECO:0000256" key="6">
    <source>
        <dbReference type="ARBA" id="ARBA00040783"/>
    </source>
</evidence>
<dbReference type="Gene3D" id="1.10.555.10">
    <property type="entry name" value="Rho GTPase activation protein"/>
    <property type="match status" value="1"/>
</dbReference>
<dbReference type="InterPro" id="IPR051025">
    <property type="entry name" value="RhoGAP"/>
</dbReference>
<feature type="domain" description="Phorbol-ester/DAG-type" evidence="10">
    <location>
        <begin position="606"/>
        <end position="651"/>
    </location>
</feature>
<evidence type="ECO:0000256" key="2">
    <source>
        <dbReference type="ARBA" id="ARBA00022723"/>
    </source>
</evidence>
<dbReference type="InterPro" id="IPR000198">
    <property type="entry name" value="RhoGAP_dom"/>
</dbReference>
<feature type="region of interest" description="Disordered" evidence="9">
    <location>
        <begin position="508"/>
        <end position="598"/>
    </location>
</feature>
<evidence type="ECO:0000256" key="9">
    <source>
        <dbReference type="SAM" id="MobiDB-lite"/>
    </source>
</evidence>
<feature type="compositionally biased region" description="Basic and acidic residues" evidence="9">
    <location>
        <begin position="907"/>
        <end position="918"/>
    </location>
</feature>
<feature type="domain" description="F-BAR" evidence="12">
    <location>
        <begin position="213"/>
        <end position="477"/>
    </location>
</feature>
<dbReference type="Pfam" id="PF00620">
    <property type="entry name" value="RhoGAP"/>
    <property type="match status" value="1"/>
</dbReference>
<dbReference type="Pfam" id="PF00130">
    <property type="entry name" value="C1_1"/>
    <property type="match status" value="1"/>
</dbReference>
<dbReference type="Pfam" id="PF22699">
    <property type="entry name" value="GMIP-like_FCH"/>
    <property type="match status" value="1"/>
</dbReference>
<dbReference type="AlphaFoldDB" id="A0A8C1YPA5"/>
<name>A0A8C1YPA5_CYPCA</name>
<dbReference type="PANTHER" id="PTHR15228">
    <property type="entry name" value="SPERMATHECAL PHYSIOLOGY VARIANT"/>
    <property type="match status" value="1"/>
</dbReference>
<dbReference type="InterPro" id="IPR057028">
    <property type="entry name" value="RHG29_45_N"/>
</dbReference>
<dbReference type="SUPFAM" id="SSF57889">
    <property type="entry name" value="Cysteine-rich domain"/>
    <property type="match status" value="1"/>
</dbReference>
<dbReference type="GO" id="GO:0007165">
    <property type="term" value="P:signal transduction"/>
    <property type="evidence" value="ECO:0007669"/>
    <property type="project" value="InterPro"/>
</dbReference>
<dbReference type="PANTHER" id="PTHR15228:SF7">
    <property type="entry name" value="RHO GTPASE-ACTIVATING PROTEIN 29"/>
    <property type="match status" value="1"/>
</dbReference>
<evidence type="ECO:0000256" key="3">
    <source>
        <dbReference type="ARBA" id="ARBA00022771"/>
    </source>
</evidence>
<dbReference type="GO" id="GO:0005829">
    <property type="term" value="C:cytosol"/>
    <property type="evidence" value="ECO:0007669"/>
    <property type="project" value="UniProtKB-ARBA"/>
</dbReference>
<keyword evidence="2" id="KW-0479">Metal-binding</keyword>
<dbReference type="InterPro" id="IPR008936">
    <property type="entry name" value="Rho_GTPase_activation_prot"/>
</dbReference>
<dbReference type="Proteomes" id="UP000694700">
    <property type="component" value="Unplaced"/>
</dbReference>
<proteinExistence type="predicted"/>
<feature type="region of interest" description="Disordered" evidence="9">
    <location>
        <begin position="887"/>
        <end position="918"/>
    </location>
</feature>
<dbReference type="InterPro" id="IPR046349">
    <property type="entry name" value="C1-like_sf"/>
</dbReference>
<dbReference type="SMART" id="SM00324">
    <property type="entry name" value="RhoGAP"/>
    <property type="match status" value="1"/>
</dbReference>
<dbReference type="InterPro" id="IPR054713">
    <property type="entry name" value="GMIP/FCHO2-like_FCH"/>
</dbReference>
<protein>
    <recommendedName>
        <fullName evidence="6">Rho GTPase-activating protein 29</fullName>
    </recommendedName>
    <alternativeName>
        <fullName evidence="7">Rho-type GTPase-activating protein 29</fullName>
    </alternativeName>
</protein>
<evidence type="ECO:0000313" key="13">
    <source>
        <dbReference type="Ensembl" id="ENSCCRP00015020504.1"/>
    </source>
</evidence>
<reference evidence="13" key="1">
    <citation type="submission" date="2025-08" db="UniProtKB">
        <authorList>
            <consortium name="Ensembl"/>
        </authorList>
    </citation>
    <scope>IDENTIFICATION</scope>
</reference>
<keyword evidence="5 8" id="KW-0175">Coiled coil</keyword>
<dbReference type="SMART" id="SM00109">
    <property type="entry name" value="C1"/>
    <property type="match status" value="1"/>
</dbReference>
<feature type="compositionally biased region" description="Low complexity" evidence="9">
    <location>
        <begin position="525"/>
        <end position="541"/>
    </location>
</feature>
<dbReference type="PROSITE" id="PS00479">
    <property type="entry name" value="ZF_DAG_PE_1"/>
    <property type="match status" value="1"/>
</dbReference>
<dbReference type="Pfam" id="PF24235">
    <property type="entry name" value="RHG29_45_N"/>
    <property type="match status" value="1"/>
</dbReference>
<evidence type="ECO:0000256" key="8">
    <source>
        <dbReference type="PROSITE-ProRule" id="PRU01077"/>
    </source>
</evidence>
<dbReference type="InterPro" id="IPR027267">
    <property type="entry name" value="AH/BAR_dom_sf"/>
</dbReference>
<organism evidence="13 14">
    <name type="scientific">Cyprinus carpio</name>
    <name type="common">Common carp</name>
    <dbReference type="NCBI Taxonomy" id="7962"/>
    <lineage>
        <taxon>Eukaryota</taxon>
        <taxon>Metazoa</taxon>
        <taxon>Chordata</taxon>
        <taxon>Craniata</taxon>
        <taxon>Vertebrata</taxon>
        <taxon>Euteleostomi</taxon>
        <taxon>Actinopterygii</taxon>
        <taxon>Neopterygii</taxon>
        <taxon>Teleostei</taxon>
        <taxon>Ostariophysi</taxon>
        <taxon>Cypriniformes</taxon>
        <taxon>Cyprinidae</taxon>
        <taxon>Cyprininae</taxon>
        <taxon>Cyprinus</taxon>
    </lineage>
</organism>
<evidence type="ECO:0000259" key="10">
    <source>
        <dbReference type="PROSITE" id="PS50081"/>
    </source>
</evidence>
<evidence type="ECO:0000313" key="14">
    <source>
        <dbReference type="Proteomes" id="UP000694700"/>
    </source>
</evidence>
<dbReference type="GO" id="GO:0051056">
    <property type="term" value="P:regulation of small GTPase mediated signal transduction"/>
    <property type="evidence" value="ECO:0007669"/>
    <property type="project" value="UniProtKB-ARBA"/>
</dbReference>
<evidence type="ECO:0000259" key="12">
    <source>
        <dbReference type="PROSITE" id="PS51741"/>
    </source>
</evidence>
<dbReference type="PROSITE" id="PS51741">
    <property type="entry name" value="F_BAR"/>
    <property type="match status" value="1"/>
</dbReference>
<dbReference type="InterPro" id="IPR031160">
    <property type="entry name" value="F_BAR_dom"/>
</dbReference>
<evidence type="ECO:0000256" key="1">
    <source>
        <dbReference type="ARBA" id="ARBA00022468"/>
    </source>
</evidence>
<dbReference type="CDD" id="cd20816">
    <property type="entry name" value="C1_GMIP-like"/>
    <property type="match status" value="1"/>
</dbReference>
<dbReference type="FunFam" id="1.10.555.10:FF:000016">
    <property type="entry name" value="Rho GTPase activating protein 29"/>
    <property type="match status" value="1"/>
</dbReference>
<keyword evidence="3" id="KW-0863">Zinc-finger</keyword>
<dbReference type="Ensembl" id="ENSCCRT00015021250.1">
    <property type="protein sequence ID" value="ENSCCRP00015020504.1"/>
    <property type="gene ID" value="ENSCCRG00015008803.1"/>
</dbReference>
<dbReference type="SUPFAM" id="SSF103657">
    <property type="entry name" value="BAR/IMD domain-like"/>
    <property type="match status" value="1"/>
</dbReference>
<evidence type="ECO:0000256" key="5">
    <source>
        <dbReference type="ARBA" id="ARBA00023054"/>
    </source>
</evidence>
<dbReference type="PROSITE" id="PS50081">
    <property type="entry name" value="ZF_DAG_PE_2"/>
    <property type="match status" value="1"/>
</dbReference>